<dbReference type="GO" id="GO:0070204">
    <property type="term" value="F:2-succinyl-5-enolpyruvyl-6-hydroxy-3-cyclohexene-1-carboxylic-acid synthase activity"/>
    <property type="evidence" value="ECO:0007669"/>
    <property type="project" value="UniProtKB-EC"/>
</dbReference>
<evidence type="ECO:0000256" key="1">
    <source>
        <dbReference type="ARBA" id="ARBA00022679"/>
    </source>
</evidence>
<evidence type="ECO:0000259" key="7">
    <source>
        <dbReference type="Pfam" id="PF02776"/>
    </source>
</evidence>
<dbReference type="EMBL" id="JABKKF010000005">
    <property type="protein sequence ID" value="NPD92163.1"/>
    <property type="molecule type" value="Genomic_DNA"/>
</dbReference>
<dbReference type="SUPFAM" id="SSF52518">
    <property type="entry name" value="Thiamin diphosphate-binding fold (THDP-binding)"/>
    <property type="match status" value="2"/>
</dbReference>
<dbReference type="Gene3D" id="3.40.50.1220">
    <property type="entry name" value="TPP-binding domain"/>
    <property type="match status" value="1"/>
</dbReference>
<evidence type="ECO:0000256" key="5">
    <source>
        <dbReference type="ARBA" id="ARBA00023211"/>
    </source>
</evidence>
<evidence type="ECO:0000256" key="3">
    <source>
        <dbReference type="ARBA" id="ARBA00022842"/>
    </source>
</evidence>
<comment type="function">
    <text evidence="6">Catalyzes the thiamine diphosphate-dependent decarboxylation of 2-oxoglutarate and the subsequent addition of the resulting succinic semialdehyde-thiamine pyrophosphate anion to isochorismate to yield 2-succinyl-5-enolpyruvyl-6-hydroxy-3-cyclohexene-1-carboxylate (SEPHCHC).</text>
</comment>
<dbReference type="CDD" id="cd07037">
    <property type="entry name" value="TPP_PYR_MenD"/>
    <property type="match status" value="1"/>
</dbReference>
<keyword evidence="2 6" id="KW-0479">Metal-binding</keyword>
<organism evidence="8 9">
    <name type="scientific">Xylanibacter muris</name>
    <dbReference type="NCBI Taxonomy" id="2736290"/>
    <lineage>
        <taxon>Bacteria</taxon>
        <taxon>Pseudomonadati</taxon>
        <taxon>Bacteroidota</taxon>
        <taxon>Bacteroidia</taxon>
        <taxon>Bacteroidales</taxon>
        <taxon>Prevotellaceae</taxon>
        <taxon>Xylanibacter</taxon>
    </lineage>
</organism>
<dbReference type="InterPro" id="IPR012001">
    <property type="entry name" value="Thiamin_PyroP_enz_TPP-bd_dom"/>
</dbReference>
<dbReference type="PANTHER" id="PTHR42916">
    <property type="entry name" value="2-SUCCINYL-5-ENOLPYRUVYL-6-HYDROXY-3-CYCLOHEXENE-1-CARBOXYLATE SYNTHASE"/>
    <property type="match status" value="1"/>
</dbReference>
<keyword evidence="4 6" id="KW-0786">Thiamine pyrophosphate</keyword>
<dbReference type="InterPro" id="IPR029061">
    <property type="entry name" value="THDP-binding"/>
</dbReference>
<reference evidence="8 9" key="1">
    <citation type="submission" date="2020-05" db="EMBL/GenBank/DDBJ databases">
        <title>Distinct polysaccharide utilization as determinants for interspecies competition between intestinal Prevotella spp.</title>
        <authorList>
            <person name="Galvez E.J.C."/>
            <person name="Iljazovic A."/>
            <person name="Strowig T."/>
        </authorList>
    </citation>
    <scope>NUCLEOTIDE SEQUENCE [LARGE SCALE GENOMIC DNA]</scope>
    <source>
        <strain evidence="8 9">PMUR</strain>
    </source>
</reference>
<comment type="pathway">
    <text evidence="6">Quinol/quinone metabolism; menaquinone biosynthesis.</text>
</comment>
<comment type="similarity">
    <text evidence="6">Belongs to the TPP enzyme family. MenD subfamily.</text>
</comment>
<dbReference type="PANTHER" id="PTHR42916:SF1">
    <property type="entry name" value="PROTEIN PHYLLO, CHLOROPLASTIC"/>
    <property type="match status" value="1"/>
</dbReference>
<proteinExistence type="inferred from homology"/>
<evidence type="ECO:0000313" key="8">
    <source>
        <dbReference type="EMBL" id="NPD92163.1"/>
    </source>
</evidence>
<comment type="catalytic activity">
    <reaction evidence="6">
        <text>isochorismate + 2-oxoglutarate + H(+) = 5-enolpyruvoyl-6-hydroxy-2-succinyl-cyclohex-3-ene-1-carboxylate + CO2</text>
        <dbReference type="Rhea" id="RHEA:25593"/>
        <dbReference type="ChEBI" id="CHEBI:15378"/>
        <dbReference type="ChEBI" id="CHEBI:16526"/>
        <dbReference type="ChEBI" id="CHEBI:16810"/>
        <dbReference type="ChEBI" id="CHEBI:29780"/>
        <dbReference type="ChEBI" id="CHEBI:58818"/>
        <dbReference type="EC" id="2.2.1.9"/>
    </reaction>
</comment>
<dbReference type="RefSeq" id="WP_172275500.1">
    <property type="nucleotide sequence ID" value="NZ_CASGMU010000004.1"/>
</dbReference>
<evidence type="ECO:0000256" key="2">
    <source>
        <dbReference type="ARBA" id="ARBA00022723"/>
    </source>
</evidence>
<keyword evidence="3 6" id="KW-0460">Magnesium</keyword>
<sequence length="571" mass="62156">MFGNKENINILTALLIAHGVKDVVVCPGSRNAPIVHNMNECGEVKCHPVTDERSAGFYAMGLSQATGHPVVVCVTSGTALLNLAPAVAEAYFQHVPVVVVSADRPSAWIGQLDGQTLQQPGAFGCFVRKTVNLPEPQDDTERWYCNRLVNEAMIAAGYGGGGPVHINVPISEPLFVFDRPELPNERVISFHKPDYYPGYGVLAQLNAAVSNSTRPMVVIGKTVLADAGVRKVFSDVAERITVIGEPLNGLCSPVLFDETIRRVGNNPEYMPDLVIYIGDTIVSKCARKFLREAKADTWMLTVDGSCMPDPLMSLTHMVECHNLGVMADILSIASKAMDCTADEDNDNLVDIVTDRSRFRELWSDALAHAAECAAGYVPRYSQMAAVKYLEEQLEDIDRDVYVHYANSSAVRLANIYASHYVYCNRGVNGIEGSLSTAAGFSVAVAGFVVCVIGDLSFFYDQNALWNSNIGGNLRIILLNNHGGGIFHRLVGLDSSPVAGNFIAASHGTDARGICTQNDIGYMKADDMDEMRIGIVTLLTRETGRPMLLEVFTDSDDDKKALDGYYSCFMEE</sequence>
<comment type="cofactor">
    <cofactor evidence="6">
        <name>Mg(2+)</name>
        <dbReference type="ChEBI" id="CHEBI:18420"/>
    </cofactor>
    <cofactor evidence="6">
        <name>Mn(2+)</name>
        <dbReference type="ChEBI" id="CHEBI:29035"/>
    </cofactor>
</comment>
<protein>
    <recommendedName>
        <fullName evidence="6">2-succinyl-5-enolpyruvyl-6-hydroxy-3-cyclohexene-1-carboxylate synthase</fullName>
        <shortName evidence="6">SEPHCHC synthase</shortName>
        <ecNumber evidence="6">2.2.1.9</ecNumber>
    </recommendedName>
    <alternativeName>
        <fullName evidence="6">Menaquinone biosynthesis protein MenD</fullName>
    </alternativeName>
</protein>
<dbReference type="NCBIfam" id="TIGR00173">
    <property type="entry name" value="menD"/>
    <property type="match status" value="1"/>
</dbReference>
<feature type="domain" description="Thiamine pyrophosphate enzyme N-terminal TPP-binding" evidence="7">
    <location>
        <begin position="10"/>
        <end position="112"/>
    </location>
</feature>
<comment type="cofactor">
    <cofactor evidence="6">
        <name>thiamine diphosphate</name>
        <dbReference type="ChEBI" id="CHEBI:58937"/>
    </cofactor>
    <text evidence="6">Binds 1 thiamine pyrophosphate per subunit.</text>
</comment>
<dbReference type="HAMAP" id="MF_01659">
    <property type="entry name" value="MenD"/>
    <property type="match status" value="1"/>
</dbReference>
<comment type="pathway">
    <text evidence="6">Quinol/quinone metabolism; 1,4-dihydroxy-2-naphthoate biosynthesis; 1,4-dihydroxy-2-naphthoate from chorismate: step 2/7.</text>
</comment>
<evidence type="ECO:0000256" key="6">
    <source>
        <dbReference type="HAMAP-Rule" id="MF_01659"/>
    </source>
</evidence>
<dbReference type="EC" id="2.2.1.9" evidence="6"/>
<keyword evidence="5 6" id="KW-0464">Manganese</keyword>
<dbReference type="PIRSF" id="PIRSF004983">
    <property type="entry name" value="MenD"/>
    <property type="match status" value="1"/>
</dbReference>
<keyword evidence="6" id="KW-0474">Menaquinone biosynthesis</keyword>
<keyword evidence="9" id="KW-1185">Reference proteome</keyword>
<accession>A0ABX2ALT1</accession>
<dbReference type="Gene3D" id="3.40.50.970">
    <property type="match status" value="2"/>
</dbReference>
<gene>
    <name evidence="6 8" type="primary">menD</name>
    <name evidence="8" type="ORF">HPS56_07320</name>
</gene>
<evidence type="ECO:0000313" key="9">
    <source>
        <dbReference type="Proteomes" id="UP000714420"/>
    </source>
</evidence>
<dbReference type="InterPro" id="IPR004433">
    <property type="entry name" value="MenaQ_synth_MenD"/>
</dbReference>
<dbReference type="Proteomes" id="UP000714420">
    <property type="component" value="Unassembled WGS sequence"/>
</dbReference>
<keyword evidence="1 6" id="KW-0808">Transferase</keyword>
<comment type="caution">
    <text evidence="8">The sequence shown here is derived from an EMBL/GenBank/DDBJ whole genome shotgun (WGS) entry which is preliminary data.</text>
</comment>
<comment type="subunit">
    <text evidence="6">Homodimer.</text>
</comment>
<evidence type="ECO:0000256" key="4">
    <source>
        <dbReference type="ARBA" id="ARBA00023052"/>
    </source>
</evidence>
<name>A0ABX2ALT1_9BACT</name>
<dbReference type="Pfam" id="PF02776">
    <property type="entry name" value="TPP_enzyme_N"/>
    <property type="match status" value="1"/>
</dbReference>